<dbReference type="WormBase" id="CBG24955">
    <property type="protein sequence ID" value="CBP48658"/>
    <property type="gene ID" value="WBGene00042944"/>
</dbReference>
<organism evidence="1 2">
    <name type="scientific">Caenorhabditis briggsae</name>
    <dbReference type="NCBI Taxonomy" id="6238"/>
    <lineage>
        <taxon>Eukaryota</taxon>
        <taxon>Metazoa</taxon>
        <taxon>Ecdysozoa</taxon>
        <taxon>Nematoda</taxon>
        <taxon>Chromadorea</taxon>
        <taxon>Rhabditida</taxon>
        <taxon>Rhabditina</taxon>
        <taxon>Rhabditomorpha</taxon>
        <taxon>Rhabditoidea</taxon>
        <taxon>Rhabditidae</taxon>
        <taxon>Peloderinae</taxon>
        <taxon>Caenorhabditis</taxon>
    </lineage>
</organism>
<evidence type="ECO:0000313" key="3">
    <source>
        <dbReference type="WormBase" id="CBG24955"/>
    </source>
</evidence>
<evidence type="ECO:0000313" key="1">
    <source>
        <dbReference type="EMBL" id="CAP21441.1"/>
    </source>
</evidence>
<dbReference type="HOGENOM" id="CLU_2405601_0_0_1"/>
<dbReference type="KEGG" id="cbr:CBG_24955"/>
<dbReference type="AlphaFoldDB" id="A8WLU4"/>
<dbReference type="Proteomes" id="UP000008549">
    <property type="component" value="Unassembled WGS sequence"/>
</dbReference>
<name>A8WLU4_CAEBR</name>
<dbReference type="EMBL" id="HE601450">
    <property type="protein sequence ID" value="CAP21441.1"/>
    <property type="molecule type" value="Genomic_DNA"/>
</dbReference>
<proteinExistence type="predicted"/>
<sequence length="93" mass="10452">RCKWISIQLCSENKLRSCGQLDGGLFESVDVPILSAEEAVHLVNDHQSVVEETIPLFLLHLKPCKVGGPEEEQQQRLCCLKKINDSSIYIAIF</sequence>
<dbReference type="RefSeq" id="XP_002648614.1">
    <property type="nucleotide sequence ID" value="XM_002648568.1"/>
</dbReference>
<reference evidence="1 2" key="2">
    <citation type="journal article" date="2011" name="PLoS Genet.">
        <title>Caenorhabditis briggsae recombinant inbred line genotypes reveal inter-strain incompatibility and the evolution of recombination.</title>
        <authorList>
            <person name="Ross J.A."/>
            <person name="Koboldt D.C."/>
            <person name="Staisch J.E."/>
            <person name="Chamberlin H.M."/>
            <person name="Gupta B.P."/>
            <person name="Miller R.D."/>
            <person name="Baird S.E."/>
            <person name="Haag E.S."/>
        </authorList>
    </citation>
    <scope>NUCLEOTIDE SEQUENCE [LARGE SCALE GENOMIC DNA]</scope>
    <source>
        <strain evidence="1 2">AF16</strain>
    </source>
</reference>
<reference evidence="1 2" key="1">
    <citation type="journal article" date="2003" name="PLoS Biol.">
        <title>The genome sequence of Caenorhabditis briggsae: a platform for comparative genomics.</title>
        <authorList>
            <person name="Stein L.D."/>
            <person name="Bao Z."/>
            <person name="Blasiar D."/>
            <person name="Blumenthal T."/>
            <person name="Brent M.R."/>
            <person name="Chen N."/>
            <person name="Chinwalla A."/>
            <person name="Clarke L."/>
            <person name="Clee C."/>
            <person name="Coghlan A."/>
            <person name="Coulson A."/>
            <person name="D'Eustachio P."/>
            <person name="Fitch D.H."/>
            <person name="Fulton L.A."/>
            <person name="Fulton R.E."/>
            <person name="Griffiths-Jones S."/>
            <person name="Harris T.W."/>
            <person name="Hillier L.W."/>
            <person name="Kamath R."/>
            <person name="Kuwabara P.E."/>
            <person name="Mardis E.R."/>
            <person name="Marra M.A."/>
            <person name="Miner T.L."/>
            <person name="Minx P."/>
            <person name="Mullikin J.C."/>
            <person name="Plumb R.W."/>
            <person name="Rogers J."/>
            <person name="Schein J.E."/>
            <person name="Sohrmann M."/>
            <person name="Spieth J."/>
            <person name="Stajich J.E."/>
            <person name="Wei C."/>
            <person name="Willey D."/>
            <person name="Wilson R.K."/>
            <person name="Durbin R."/>
            <person name="Waterston R.H."/>
        </authorList>
    </citation>
    <scope>NUCLEOTIDE SEQUENCE [LARGE SCALE GENOMIC DNA]</scope>
    <source>
        <strain evidence="1 2">AF16</strain>
    </source>
</reference>
<protein>
    <submittedName>
        <fullName evidence="1">Protein CBG24955</fullName>
    </submittedName>
</protein>
<gene>
    <name evidence="1 3" type="ORF">CBG24955</name>
    <name evidence="1" type="ORF">CBG_24955</name>
</gene>
<evidence type="ECO:0000313" key="2">
    <source>
        <dbReference type="Proteomes" id="UP000008549"/>
    </source>
</evidence>
<keyword evidence="2" id="KW-1185">Reference proteome</keyword>
<dbReference type="GeneID" id="8590618"/>
<dbReference type="CTD" id="8590618"/>
<accession>A8WLU4</accession>
<feature type="non-terminal residue" evidence="1">
    <location>
        <position position="1"/>
    </location>
</feature>